<gene>
    <name evidence="7" type="ORF">H8S33_14225</name>
</gene>
<dbReference type="InterPro" id="IPR047817">
    <property type="entry name" value="ABC2_TM_bact-type"/>
</dbReference>
<evidence type="ECO:0000256" key="4">
    <source>
        <dbReference type="ARBA" id="ARBA00023136"/>
    </source>
</evidence>
<name>A0A923L7P3_9BACI</name>
<dbReference type="GO" id="GO:0140359">
    <property type="term" value="F:ABC-type transporter activity"/>
    <property type="evidence" value="ECO:0007669"/>
    <property type="project" value="InterPro"/>
</dbReference>
<comment type="similarity">
    <text evidence="5">Belongs to the ABC-2 integral membrane protein family.</text>
</comment>
<keyword evidence="5" id="KW-0813">Transport</keyword>
<comment type="subcellular location">
    <subcellularLocation>
        <location evidence="5">Cell membrane</location>
        <topology evidence="5">Multi-pass membrane protein</topology>
    </subcellularLocation>
    <subcellularLocation>
        <location evidence="1">Membrane</location>
        <topology evidence="1">Multi-pass membrane protein</topology>
    </subcellularLocation>
</comment>
<dbReference type="PANTHER" id="PTHR43027">
    <property type="entry name" value="DOXORUBICIN RESISTANCE ABC TRANSPORTER PERMEASE PROTEIN DRRC-RELATED"/>
    <property type="match status" value="1"/>
</dbReference>
<feature type="transmembrane region" description="Helical" evidence="5">
    <location>
        <begin position="156"/>
        <end position="175"/>
    </location>
</feature>
<feature type="transmembrane region" description="Helical" evidence="5">
    <location>
        <begin position="121"/>
        <end position="144"/>
    </location>
</feature>
<feature type="transmembrane region" description="Helical" evidence="5">
    <location>
        <begin position="16"/>
        <end position="38"/>
    </location>
</feature>
<organism evidence="7 8">
    <name type="scientific">Ornithinibacillus hominis</name>
    <dbReference type="NCBI Taxonomy" id="2763055"/>
    <lineage>
        <taxon>Bacteria</taxon>
        <taxon>Bacillati</taxon>
        <taxon>Bacillota</taxon>
        <taxon>Bacilli</taxon>
        <taxon>Bacillales</taxon>
        <taxon>Bacillaceae</taxon>
        <taxon>Ornithinibacillus</taxon>
    </lineage>
</organism>
<evidence type="ECO:0000313" key="7">
    <source>
        <dbReference type="EMBL" id="MBC5637949.1"/>
    </source>
</evidence>
<dbReference type="RefSeq" id="WP_186870661.1">
    <property type="nucleotide sequence ID" value="NZ_JACOOL010000011.1"/>
</dbReference>
<evidence type="ECO:0000256" key="5">
    <source>
        <dbReference type="RuleBase" id="RU361157"/>
    </source>
</evidence>
<dbReference type="EMBL" id="JACOOL010000011">
    <property type="protein sequence ID" value="MBC5637949.1"/>
    <property type="molecule type" value="Genomic_DNA"/>
</dbReference>
<keyword evidence="2 5" id="KW-0812">Transmembrane</keyword>
<feature type="transmembrane region" description="Helical" evidence="5">
    <location>
        <begin position="44"/>
        <end position="66"/>
    </location>
</feature>
<protein>
    <recommendedName>
        <fullName evidence="5">Transport permease protein</fullName>
    </recommendedName>
</protein>
<feature type="domain" description="ABC transmembrane type-2" evidence="6">
    <location>
        <begin position="7"/>
        <end position="234"/>
    </location>
</feature>
<reference evidence="7" key="1">
    <citation type="submission" date="2020-08" db="EMBL/GenBank/DDBJ databases">
        <title>Genome public.</title>
        <authorList>
            <person name="Liu C."/>
            <person name="Sun Q."/>
        </authorList>
    </citation>
    <scope>NUCLEOTIDE SEQUENCE</scope>
    <source>
        <strain evidence="7">BX22</strain>
    </source>
</reference>
<evidence type="ECO:0000256" key="1">
    <source>
        <dbReference type="ARBA" id="ARBA00004141"/>
    </source>
</evidence>
<comment type="caution">
    <text evidence="7">The sequence shown here is derived from an EMBL/GenBank/DDBJ whole genome shotgun (WGS) entry which is preliminary data.</text>
</comment>
<keyword evidence="3 5" id="KW-1133">Transmembrane helix</keyword>
<accession>A0A923L7P3</accession>
<evidence type="ECO:0000256" key="2">
    <source>
        <dbReference type="ARBA" id="ARBA00022692"/>
    </source>
</evidence>
<evidence type="ECO:0000256" key="3">
    <source>
        <dbReference type="ARBA" id="ARBA00022989"/>
    </source>
</evidence>
<dbReference type="PANTHER" id="PTHR43027:SF1">
    <property type="entry name" value="DOXORUBICIN RESISTANCE ABC TRANSPORTER PERMEASE PROTEIN DRRC-RELATED"/>
    <property type="match status" value="1"/>
</dbReference>
<dbReference type="PROSITE" id="PS51012">
    <property type="entry name" value="ABC_TM2"/>
    <property type="match status" value="1"/>
</dbReference>
<sequence>MFNIIGISLSKDIKDYYLLFWSIFLPIGIFTTLSLLAINVNGNLLFGILTLSIFFYCCTTNSFAIFAQRKRGVYELLTITPFSLWKYLSSITISQTIIACTVSIILLIIENGIFDLTLSVLQILLFLPFFFVGSALFTLIGFCLSSFPKNEGQLSITTNLVMIPLFLCSSVFFNLDNSPKWVLWISWINPVEWLQSGYRSILENHVSIYFLSIAILFAFLLLFLFLSKMTFRVQ</sequence>
<keyword evidence="8" id="KW-1185">Reference proteome</keyword>
<dbReference type="InterPro" id="IPR013525">
    <property type="entry name" value="ABC2_TM"/>
</dbReference>
<dbReference type="AlphaFoldDB" id="A0A923L7P3"/>
<proteinExistence type="inferred from homology"/>
<keyword evidence="4 5" id="KW-0472">Membrane</keyword>
<dbReference type="InterPro" id="IPR052902">
    <property type="entry name" value="ABC-2_transporter"/>
</dbReference>
<keyword evidence="5" id="KW-1003">Cell membrane</keyword>
<evidence type="ECO:0000313" key="8">
    <source>
        <dbReference type="Proteomes" id="UP000637359"/>
    </source>
</evidence>
<dbReference type="Proteomes" id="UP000637359">
    <property type="component" value="Unassembled WGS sequence"/>
</dbReference>
<dbReference type="GO" id="GO:0005886">
    <property type="term" value="C:plasma membrane"/>
    <property type="evidence" value="ECO:0007669"/>
    <property type="project" value="UniProtKB-SubCell"/>
</dbReference>
<evidence type="ECO:0000259" key="6">
    <source>
        <dbReference type="PROSITE" id="PS51012"/>
    </source>
</evidence>
<feature type="transmembrane region" description="Helical" evidence="5">
    <location>
        <begin position="206"/>
        <end position="226"/>
    </location>
</feature>
<dbReference type="Pfam" id="PF01061">
    <property type="entry name" value="ABC2_membrane"/>
    <property type="match status" value="1"/>
</dbReference>
<feature type="transmembrane region" description="Helical" evidence="5">
    <location>
        <begin position="87"/>
        <end position="109"/>
    </location>
</feature>